<dbReference type="AlphaFoldDB" id="A0A1F5WQF8"/>
<dbReference type="InterPro" id="IPR048846">
    <property type="entry name" value="PaaX-like_central"/>
</dbReference>
<gene>
    <name evidence="2" type="ORF">A2W54_03460</name>
</gene>
<proteinExistence type="predicted"/>
<evidence type="ECO:0000313" key="3">
    <source>
        <dbReference type="Proteomes" id="UP000178425"/>
    </source>
</evidence>
<dbReference type="Gene3D" id="3.30.70.2650">
    <property type="match status" value="1"/>
</dbReference>
<evidence type="ECO:0000313" key="2">
    <source>
        <dbReference type="EMBL" id="OGF77834.1"/>
    </source>
</evidence>
<accession>A0A1F5WQF8</accession>
<reference evidence="2 3" key="1">
    <citation type="journal article" date="2016" name="Nat. Commun.">
        <title>Thousands of microbial genomes shed light on interconnected biogeochemical processes in an aquifer system.</title>
        <authorList>
            <person name="Anantharaman K."/>
            <person name="Brown C.T."/>
            <person name="Hug L.A."/>
            <person name="Sharon I."/>
            <person name="Castelle C.J."/>
            <person name="Probst A.J."/>
            <person name="Thomas B.C."/>
            <person name="Singh A."/>
            <person name="Wilkins M.J."/>
            <person name="Karaoz U."/>
            <person name="Brodie E.L."/>
            <person name="Williams K.H."/>
            <person name="Hubbard S.S."/>
            <person name="Banfield J.F."/>
        </authorList>
    </citation>
    <scope>NUCLEOTIDE SEQUENCE [LARGE SCALE GENOMIC DNA]</scope>
</reference>
<sequence>MAKYYYSPIKQRVVMLLAAGFMLGFSKSPRTHAKIWKSLPKVWKEIGRITLRRIIKEFKYKRLVDFKEEKDGTVSVVLTKLGQHHALKYNPEKIKISIPTKWDGKWRVVIFDIPEKKKKARDALRWELKKIGFIELQKSAWIFPYECENAIDFIVELFDVRNYVRILEVASMNHDADLLLDFDLT</sequence>
<protein>
    <recommendedName>
        <fullName evidence="1">Transcriptional repressor PaaX-like central Cas2-like domain-containing protein</fullName>
    </recommendedName>
</protein>
<name>A0A1F5WQF8_9BACT</name>
<feature type="domain" description="Transcriptional repressor PaaX-like central Cas2-like" evidence="1">
    <location>
        <begin position="100"/>
        <end position="175"/>
    </location>
</feature>
<organism evidence="2 3">
    <name type="scientific">Candidatus Giovannonibacteria bacterium RIFCSPHIGHO2_02_43_13</name>
    <dbReference type="NCBI Taxonomy" id="1798330"/>
    <lineage>
        <taxon>Bacteria</taxon>
        <taxon>Candidatus Giovannoniibacteriota</taxon>
    </lineage>
</organism>
<dbReference type="Proteomes" id="UP000178425">
    <property type="component" value="Unassembled WGS sequence"/>
</dbReference>
<dbReference type="Pfam" id="PF20803">
    <property type="entry name" value="PaaX_M"/>
    <property type="match status" value="1"/>
</dbReference>
<comment type="caution">
    <text evidence="2">The sequence shown here is derived from an EMBL/GenBank/DDBJ whole genome shotgun (WGS) entry which is preliminary data.</text>
</comment>
<evidence type="ECO:0000259" key="1">
    <source>
        <dbReference type="Pfam" id="PF20803"/>
    </source>
</evidence>
<dbReference type="EMBL" id="MFHI01000034">
    <property type="protein sequence ID" value="OGF77834.1"/>
    <property type="molecule type" value="Genomic_DNA"/>
</dbReference>
<dbReference type="SUPFAM" id="SSF143430">
    <property type="entry name" value="TTP0101/SSO1404-like"/>
    <property type="match status" value="1"/>
</dbReference>